<sequence>MLKKNGMLMLVLTCTILLINEISSEEKGLDSGVEILYSLYQAETAKQLPERTRITSSVVTQISVESDISSEYSESVEDENKETPENENHEDYSQLSQSSEGEASQETKKTLVPRTNSRMVTETMVKTSVSLANPTISMTEQDDNLQEPTVVEHSISSDEIDVNEPQPQPLNSKAMTTAVTPMPGSEKDVVIVSSVQTSKSMEAGEISYEEYNSQQSEEENPSASLESEQVSTIKPRIIELVVTSTSVLQEEMNANEMELQLNTNHLNEMSVETTTEMSISQLDYISSPVTIIPVTVPSETTGTIIYFEQNSTFSTAETDKNNKNNKNNDTTLTSSNPPSPTTSPSQLVVVTSFSTTSTESETQTKVDAEQNLTLATTQNEENKTANVAPLSEKPIGKSLKANFDSQSIMTEDQTILAKLIPPSTTPAEPEDKEKSVKIKTFTDKQGKTYTLKLLTEDPSVLAAMTPPPAKNQTNKVVKSFFHKTLGKNITLKLLTEDPSILAAMTPPSRPRPRPNTTSFTTSKLKLAPKSGAPQQVGKLPIITRNNGTRKPFLRTRASPRYTRPPPNFKKLSDIVNRSRIISTRRPSYLMKQAHEGEYQQDPDKRRIEQVVSVTTIRTTTTLSPIFRWGKYVAVSGNLKIVNGADWSEELRNPSTAKFKQLANEIEEKLDKIFRYSSLSASQYKGVEVDSFSKGSVLVDYTLYLKEDTRGSIQEMIKTAYRSGLENGTYLASFKVDPLYAMITPENILPPQSTEEAIVFPHWAIPIVGSGIAAIVFLIILCVIRKCSAQSAKRKYGAPLTNDGVQENKKSTKNGYDNPVMEGVYDLDNVYNEKAQQRPIPYHNSTTSIYSNGSRSSHRNSKPNGKIQGYKRNDGDNSIRDVYNRNSFRREPSSKQKKNSSYDAWGEWEDFYDTRQQNESYYGRNYDSRQERGKDYESRHEHA</sequence>
<feature type="region of interest" description="Disordered" evidence="1">
    <location>
        <begin position="68"/>
        <end position="117"/>
    </location>
</feature>
<dbReference type="AlphaFoldDB" id="T1J7D7"/>
<dbReference type="InterPro" id="IPR036364">
    <property type="entry name" value="SEA_dom_sf"/>
</dbReference>
<organism evidence="5 6">
    <name type="scientific">Strigamia maritima</name>
    <name type="common">European centipede</name>
    <name type="synonym">Geophilus maritimus</name>
    <dbReference type="NCBI Taxonomy" id="126957"/>
    <lineage>
        <taxon>Eukaryota</taxon>
        <taxon>Metazoa</taxon>
        <taxon>Ecdysozoa</taxon>
        <taxon>Arthropoda</taxon>
        <taxon>Myriapoda</taxon>
        <taxon>Chilopoda</taxon>
        <taxon>Pleurostigmophora</taxon>
        <taxon>Geophilomorpha</taxon>
        <taxon>Linotaeniidae</taxon>
        <taxon>Strigamia</taxon>
    </lineage>
</organism>
<dbReference type="eggNOG" id="ENOG502QSZX">
    <property type="taxonomic scope" value="Eukaryota"/>
</dbReference>
<evidence type="ECO:0000256" key="2">
    <source>
        <dbReference type="SAM" id="Phobius"/>
    </source>
</evidence>
<name>T1J7D7_STRMM</name>
<dbReference type="SUPFAM" id="SSF82671">
    <property type="entry name" value="SEA domain"/>
    <property type="match status" value="1"/>
</dbReference>
<proteinExistence type="predicted"/>
<dbReference type="STRING" id="126957.T1J7D7"/>
<feature type="compositionally biased region" description="Basic and acidic residues" evidence="1">
    <location>
        <begin position="870"/>
        <end position="893"/>
    </location>
</feature>
<dbReference type="Proteomes" id="UP000014500">
    <property type="component" value="Unassembled WGS sequence"/>
</dbReference>
<reference evidence="5" key="2">
    <citation type="submission" date="2015-02" db="UniProtKB">
        <authorList>
            <consortium name="EnsemblMetazoa"/>
        </authorList>
    </citation>
    <scope>IDENTIFICATION</scope>
</reference>
<feature type="compositionally biased region" description="Polar residues" evidence="1">
    <location>
        <begin position="842"/>
        <end position="854"/>
    </location>
</feature>
<keyword evidence="6" id="KW-1185">Reference proteome</keyword>
<feature type="region of interest" description="Disordered" evidence="1">
    <location>
        <begin position="795"/>
        <end position="818"/>
    </location>
</feature>
<feature type="region of interest" description="Disordered" evidence="1">
    <location>
        <begin position="915"/>
        <end position="942"/>
    </location>
</feature>
<evidence type="ECO:0000259" key="4">
    <source>
        <dbReference type="PROSITE" id="PS50024"/>
    </source>
</evidence>
<feature type="domain" description="SEA" evidence="4">
    <location>
        <begin position="630"/>
        <end position="747"/>
    </location>
</feature>
<feature type="transmembrane region" description="Helical" evidence="2">
    <location>
        <begin position="762"/>
        <end position="783"/>
    </location>
</feature>
<feature type="chain" id="PRO_5004590360" description="SEA domain-containing protein" evidence="3">
    <location>
        <begin position="25"/>
        <end position="942"/>
    </location>
</feature>
<feature type="region of interest" description="Disordered" evidence="1">
    <location>
        <begin position="316"/>
        <end position="346"/>
    </location>
</feature>
<dbReference type="InterPro" id="IPR000082">
    <property type="entry name" value="SEA_dom"/>
</dbReference>
<keyword evidence="2" id="KW-0812">Transmembrane</keyword>
<feature type="compositionally biased region" description="Low complexity" evidence="1">
    <location>
        <begin position="324"/>
        <end position="346"/>
    </location>
</feature>
<dbReference type="EnsemblMetazoa" id="SMAR009578-RA">
    <property type="protein sequence ID" value="SMAR009578-PA"/>
    <property type="gene ID" value="SMAR009578"/>
</dbReference>
<keyword evidence="2" id="KW-0472">Membrane</keyword>
<feature type="region of interest" description="Disordered" evidence="1">
    <location>
        <begin position="209"/>
        <end position="228"/>
    </location>
</feature>
<feature type="compositionally biased region" description="Basic and acidic residues" evidence="1">
    <location>
        <begin position="81"/>
        <end position="92"/>
    </location>
</feature>
<dbReference type="SMART" id="SM00200">
    <property type="entry name" value="SEA"/>
    <property type="match status" value="1"/>
</dbReference>
<feature type="region of interest" description="Disordered" evidence="1">
    <location>
        <begin position="834"/>
        <end position="901"/>
    </location>
</feature>
<accession>T1J7D7</accession>
<evidence type="ECO:0000313" key="6">
    <source>
        <dbReference type="Proteomes" id="UP000014500"/>
    </source>
</evidence>
<dbReference type="PROSITE" id="PS50024">
    <property type="entry name" value="SEA"/>
    <property type="match status" value="1"/>
</dbReference>
<reference evidence="6" key="1">
    <citation type="submission" date="2011-05" db="EMBL/GenBank/DDBJ databases">
        <authorList>
            <person name="Richards S.R."/>
            <person name="Qu J."/>
            <person name="Jiang H."/>
            <person name="Jhangiani S.N."/>
            <person name="Agravi P."/>
            <person name="Goodspeed R."/>
            <person name="Gross S."/>
            <person name="Mandapat C."/>
            <person name="Jackson L."/>
            <person name="Mathew T."/>
            <person name="Pu L."/>
            <person name="Thornton R."/>
            <person name="Saada N."/>
            <person name="Wilczek-Boney K.B."/>
            <person name="Lee S."/>
            <person name="Kovar C."/>
            <person name="Wu Y."/>
            <person name="Scherer S.E."/>
            <person name="Worley K.C."/>
            <person name="Muzny D.M."/>
            <person name="Gibbs R."/>
        </authorList>
    </citation>
    <scope>NUCLEOTIDE SEQUENCE</scope>
    <source>
        <strain evidence="6">Brora</strain>
    </source>
</reference>
<feature type="compositionally biased region" description="Basic and acidic residues" evidence="1">
    <location>
        <begin position="925"/>
        <end position="942"/>
    </location>
</feature>
<protein>
    <recommendedName>
        <fullName evidence="4">SEA domain-containing protein</fullName>
    </recommendedName>
</protein>
<feature type="compositionally biased region" description="Polar residues" evidence="1">
    <location>
        <begin position="93"/>
        <end position="104"/>
    </location>
</feature>
<keyword evidence="3" id="KW-0732">Signal</keyword>
<dbReference type="HOGENOM" id="CLU_311768_0_0_1"/>
<dbReference type="Pfam" id="PF01390">
    <property type="entry name" value="SEA"/>
    <property type="match status" value="1"/>
</dbReference>
<evidence type="ECO:0000256" key="3">
    <source>
        <dbReference type="SAM" id="SignalP"/>
    </source>
</evidence>
<dbReference type="OMA" id="TIKPRII"/>
<feature type="signal peptide" evidence="3">
    <location>
        <begin position="1"/>
        <end position="24"/>
    </location>
</feature>
<keyword evidence="2" id="KW-1133">Transmembrane helix</keyword>
<evidence type="ECO:0000313" key="5">
    <source>
        <dbReference type="EnsemblMetazoa" id="SMAR009578-PA"/>
    </source>
</evidence>
<dbReference type="Gene3D" id="3.30.70.960">
    <property type="entry name" value="SEA domain"/>
    <property type="match status" value="1"/>
</dbReference>
<evidence type="ECO:0000256" key="1">
    <source>
        <dbReference type="SAM" id="MobiDB-lite"/>
    </source>
</evidence>
<dbReference type="EMBL" id="JH431920">
    <property type="status" value="NOT_ANNOTATED_CDS"/>
    <property type="molecule type" value="Genomic_DNA"/>
</dbReference>